<organism evidence="3 4">
    <name type="scientific">Candidatus Intestinimonas merdavium</name>
    <dbReference type="NCBI Taxonomy" id="2838622"/>
    <lineage>
        <taxon>Bacteria</taxon>
        <taxon>Bacillati</taxon>
        <taxon>Bacillota</taxon>
        <taxon>Clostridia</taxon>
        <taxon>Eubacteriales</taxon>
        <taxon>Intestinimonas</taxon>
    </lineage>
</organism>
<keyword evidence="2" id="KW-0479">Metal-binding</keyword>
<reference evidence="3" key="1">
    <citation type="journal article" date="2021" name="PeerJ">
        <title>Extensive microbial diversity within the chicken gut microbiome revealed by metagenomics and culture.</title>
        <authorList>
            <person name="Gilroy R."/>
            <person name="Ravi A."/>
            <person name="Getino M."/>
            <person name="Pursley I."/>
            <person name="Horton D.L."/>
            <person name="Alikhan N.F."/>
            <person name="Baker D."/>
            <person name="Gharbi K."/>
            <person name="Hall N."/>
            <person name="Watson M."/>
            <person name="Adriaenssens E.M."/>
            <person name="Foster-Nyarko E."/>
            <person name="Jarju S."/>
            <person name="Secka A."/>
            <person name="Antonio M."/>
            <person name="Oren A."/>
            <person name="Chaudhuri R.R."/>
            <person name="La Ragione R."/>
            <person name="Hildebrand F."/>
            <person name="Pallen M.J."/>
        </authorList>
    </citation>
    <scope>NUCLEOTIDE SEQUENCE</scope>
    <source>
        <strain evidence="3">CHK33-7979</strain>
    </source>
</reference>
<gene>
    <name evidence="3" type="ORF">H9826_07845</name>
</gene>
<dbReference type="GO" id="GO:0046872">
    <property type="term" value="F:metal ion binding"/>
    <property type="evidence" value="ECO:0007669"/>
    <property type="project" value="UniProtKB-KW"/>
</dbReference>
<feature type="binding site" evidence="2">
    <location>
        <position position="41"/>
    </location>
    <ligand>
        <name>Fe cation</name>
        <dbReference type="ChEBI" id="CHEBI:24875"/>
        <label>2</label>
    </ligand>
</feature>
<dbReference type="SUPFAM" id="SSF56300">
    <property type="entry name" value="Metallo-dependent phosphatases"/>
    <property type="match status" value="1"/>
</dbReference>
<dbReference type="NCBIfam" id="TIGR00282">
    <property type="entry name" value="TIGR00282 family metallophosphoesterase"/>
    <property type="match status" value="1"/>
</dbReference>
<feature type="binding site" evidence="2">
    <location>
        <position position="41"/>
    </location>
    <ligand>
        <name>Fe cation</name>
        <dbReference type="ChEBI" id="CHEBI:24875"/>
        <label>1</label>
    </ligand>
</feature>
<dbReference type="PANTHER" id="PTHR36303:SF1">
    <property type="entry name" value="2',3'-CYCLIC-NUCLEOTIDE 2'-PHOSPHODIESTERASE"/>
    <property type="match status" value="1"/>
</dbReference>
<comment type="caution">
    <text evidence="3">The sequence shown here is derived from an EMBL/GenBank/DDBJ whole genome shotgun (WGS) entry which is preliminary data.</text>
</comment>
<feature type="binding site" evidence="2">
    <location>
        <position position="176"/>
    </location>
    <ligand>
        <name>Fe cation</name>
        <dbReference type="ChEBI" id="CHEBI:24875"/>
        <label>2</label>
    </ligand>
</feature>
<dbReference type="GO" id="GO:0004113">
    <property type="term" value="F:2',3'-cyclic-nucleotide 3'-phosphodiesterase activity"/>
    <property type="evidence" value="ECO:0007669"/>
    <property type="project" value="TreeGrafter"/>
</dbReference>
<feature type="binding site" evidence="2">
    <location>
        <position position="178"/>
    </location>
    <ligand>
        <name>Fe cation</name>
        <dbReference type="ChEBI" id="CHEBI:24875"/>
        <label>1</label>
    </ligand>
</feature>
<dbReference type="PANTHER" id="PTHR36303">
    <property type="entry name" value="2',3'-CYCLIC-NUCLEOTIDE 2'-PHOSPHODIESTERASE"/>
    <property type="match status" value="1"/>
</dbReference>
<dbReference type="InterPro" id="IPR005235">
    <property type="entry name" value="YmdB-like"/>
</dbReference>
<sequence>MILNLLAIGDVVGEPGLAFLEANLRQVQKQHNVHFTVVNGENASGVGILPRQAKAIYAAGANVVTLGNHTWNRIQIKDLLDEVPWLLRPANYTNRVPGRGLGVYEGPQGLRIAVMNLIGRCEMDPNSDNPFAVANRLLRDVDAEVKVVDFHAEATSEKGAMGYYLDGRVQAVWGTHTHVPTADGRVLPKGTGFLTDLGMTGPADSVLGMRSNQAINRFLGGLPMRFEPAEGPCKLEGAVFAIDTHTGRCQSVTRVDIGEDHHRQA</sequence>
<feature type="binding site" evidence="2">
    <location>
        <position position="151"/>
    </location>
    <ligand>
        <name>Fe cation</name>
        <dbReference type="ChEBI" id="CHEBI:24875"/>
        <label>2</label>
    </ligand>
</feature>
<dbReference type="Gene3D" id="3.60.21.10">
    <property type="match status" value="1"/>
</dbReference>
<reference evidence="3" key="2">
    <citation type="submission" date="2021-04" db="EMBL/GenBank/DDBJ databases">
        <authorList>
            <person name="Gilroy R."/>
        </authorList>
    </citation>
    <scope>NUCLEOTIDE SEQUENCE</scope>
    <source>
        <strain evidence="3">CHK33-7979</strain>
    </source>
</reference>
<dbReference type="Proteomes" id="UP000886824">
    <property type="component" value="Unassembled WGS sequence"/>
</dbReference>
<feature type="active site" description="Proton donor" evidence="1">
    <location>
        <position position="69"/>
    </location>
</feature>
<accession>A0A9D1Z4J0</accession>
<dbReference type="PIRSF" id="PIRSF004789">
    <property type="entry name" value="DR1281"/>
    <property type="match status" value="1"/>
</dbReference>
<dbReference type="EMBL" id="DXCX01000082">
    <property type="protein sequence ID" value="HIY73869.1"/>
    <property type="molecule type" value="Genomic_DNA"/>
</dbReference>
<dbReference type="AlphaFoldDB" id="A0A9D1Z4J0"/>
<protein>
    <submittedName>
        <fullName evidence="3">TIGR00282 family metallophosphoesterase</fullName>
    </submittedName>
</protein>
<dbReference type="Pfam" id="PF13277">
    <property type="entry name" value="YmdB"/>
    <property type="match status" value="1"/>
</dbReference>
<evidence type="ECO:0000256" key="2">
    <source>
        <dbReference type="PIRSR" id="PIRSR004789-51"/>
    </source>
</evidence>
<evidence type="ECO:0000256" key="1">
    <source>
        <dbReference type="PIRSR" id="PIRSR004789-50"/>
    </source>
</evidence>
<dbReference type="InterPro" id="IPR029052">
    <property type="entry name" value="Metallo-depent_PP-like"/>
</dbReference>
<evidence type="ECO:0000313" key="4">
    <source>
        <dbReference type="Proteomes" id="UP000886824"/>
    </source>
</evidence>
<feature type="binding site" evidence="2">
    <location>
        <position position="68"/>
    </location>
    <ligand>
        <name>Fe cation</name>
        <dbReference type="ChEBI" id="CHEBI:24875"/>
        <label>2</label>
    </ligand>
</feature>
<feature type="binding site" evidence="2">
    <location>
        <position position="42"/>
    </location>
    <ligand>
        <name>Fe cation</name>
        <dbReference type="ChEBI" id="CHEBI:24875"/>
        <label>1</label>
    </ligand>
</feature>
<evidence type="ECO:0000313" key="3">
    <source>
        <dbReference type="EMBL" id="HIY73869.1"/>
    </source>
</evidence>
<name>A0A9D1Z4J0_9FIRM</name>
<feature type="binding site" evidence="2">
    <location>
        <position position="10"/>
    </location>
    <ligand>
        <name>Fe cation</name>
        <dbReference type="ChEBI" id="CHEBI:24875"/>
        <label>1</label>
    </ligand>
</feature>
<proteinExistence type="predicted"/>